<keyword evidence="1" id="KW-1133">Transmembrane helix</keyword>
<accession>A0A8S5LMD7</accession>
<proteinExistence type="predicted"/>
<sequence length="33" mass="4367">MDKWYWKYRLIFLKGFFYNFFINLCYNKYSIKL</sequence>
<keyword evidence="1" id="KW-0812">Transmembrane</keyword>
<protein>
    <submittedName>
        <fullName evidence="2">Uncharacterized protein</fullName>
    </submittedName>
</protein>
<organism evidence="2">
    <name type="scientific">Podoviridae sp. ctiuS14</name>
    <dbReference type="NCBI Taxonomy" id="2827620"/>
    <lineage>
        <taxon>Viruses</taxon>
        <taxon>Duplodnaviria</taxon>
        <taxon>Heunggongvirae</taxon>
        <taxon>Uroviricota</taxon>
        <taxon>Caudoviricetes</taxon>
    </lineage>
</organism>
<evidence type="ECO:0000256" key="1">
    <source>
        <dbReference type="SAM" id="Phobius"/>
    </source>
</evidence>
<reference evidence="2" key="1">
    <citation type="journal article" date="2021" name="Proc. Natl. Acad. Sci. U.S.A.">
        <title>A Catalog of Tens of Thousands of Viruses from Human Metagenomes Reveals Hidden Associations with Chronic Diseases.</title>
        <authorList>
            <person name="Tisza M.J."/>
            <person name="Buck C.B."/>
        </authorList>
    </citation>
    <scope>NUCLEOTIDE SEQUENCE</scope>
    <source>
        <strain evidence="2">CtiuS14</strain>
    </source>
</reference>
<feature type="transmembrane region" description="Helical" evidence="1">
    <location>
        <begin position="6"/>
        <end position="26"/>
    </location>
</feature>
<keyword evidence="1" id="KW-0472">Membrane</keyword>
<evidence type="ECO:0000313" key="2">
    <source>
        <dbReference type="EMBL" id="DAD71137.1"/>
    </source>
</evidence>
<name>A0A8S5LMD7_9CAUD</name>
<dbReference type="EMBL" id="BK015876">
    <property type="protein sequence ID" value="DAD71137.1"/>
    <property type="molecule type" value="Genomic_DNA"/>
</dbReference>